<protein>
    <submittedName>
        <fullName evidence="1">DNA-binding protein</fullName>
    </submittedName>
</protein>
<dbReference type="Proteomes" id="UP000327030">
    <property type="component" value="Chromosome 1"/>
</dbReference>
<dbReference type="AlphaFoldDB" id="A0A5P6VV92"/>
<gene>
    <name evidence="1" type="ORF">FXF36_10570</name>
</gene>
<keyword evidence="1" id="KW-0238">DNA-binding</keyword>
<proteinExistence type="predicted"/>
<dbReference type="KEGG" id="pxv:FXF36_10570"/>
<reference evidence="2" key="1">
    <citation type="submission" date="2019-08" db="EMBL/GenBank/DDBJ databases">
        <title>Complete Genome Sequence of the Polysaccharide-Degrading Rumen Bacterium Pseudobutyrivibrio xylanivorans MA3014.</title>
        <authorList>
            <person name="Palevich N."/>
            <person name="Maclean P.H."/>
            <person name="Kelly W.J."/>
            <person name="Leahy S.C."/>
            <person name="Rakonjac J."/>
            <person name="Attwood G.T."/>
        </authorList>
    </citation>
    <scope>NUCLEOTIDE SEQUENCE [LARGE SCALE GENOMIC DNA]</scope>
    <source>
        <strain evidence="2">MA3014</strain>
    </source>
</reference>
<sequence length="67" mass="7623">MEGYIQIKEAAKKWEIGERRINELCLNGRIEGAVKFGNTWAIPENSEKPADARIKSGKYIKCRGENL</sequence>
<dbReference type="EMBL" id="CP043028">
    <property type="protein sequence ID" value="QFJ55274.1"/>
    <property type="molecule type" value="Genomic_DNA"/>
</dbReference>
<evidence type="ECO:0000313" key="1">
    <source>
        <dbReference type="EMBL" id="QFJ55274.1"/>
    </source>
</evidence>
<evidence type="ECO:0000313" key="2">
    <source>
        <dbReference type="Proteomes" id="UP000327030"/>
    </source>
</evidence>
<dbReference type="RefSeq" id="WP_151623891.1">
    <property type="nucleotide sequence ID" value="NZ_CP043028.1"/>
</dbReference>
<name>A0A5P6VV92_PSEXY</name>
<organism evidence="1 2">
    <name type="scientific">Pseudobutyrivibrio xylanivorans</name>
    <dbReference type="NCBI Taxonomy" id="185007"/>
    <lineage>
        <taxon>Bacteria</taxon>
        <taxon>Bacillati</taxon>
        <taxon>Bacillota</taxon>
        <taxon>Clostridia</taxon>
        <taxon>Lachnospirales</taxon>
        <taxon>Lachnospiraceae</taxon>
        <taxon>Pseudobutyrivibrio</taxon>
    </lineage>
</organism>
<dbReference type="GO" id="GO:0003677">
    <property type="term" value="F:DNA binding"/>
    <property type="evidence" value="ECO:0007669"/>
    <property type="project" value="UniProtKB-KW"/>
</dbReference>
<accession>A0A5P6VV92</accession>
<dbReference type="OrthoDB" id="9799038at2"/>